<gene>
    <name evidence="1" type="ORF">ONB1V03_LOCUS5638</name>
</gene>
<dbReference type="Proteomes" id="UP000728032">
    <property type="component" value="Unassembled WGS sequence"/>
</dbReference>
<organism evidence="1">
    <name type="scientific">Oppiella nova</name>
    <dbReference type="NCBI Taxonomy" id="334625"/>
    <lineage>
        <taxon>Eukaryota</taxon>
        <taxon>Metazoa</taxon>
        <taxon>Ecdysozoa</taxon>
        <taxon>Arthropoda</taxon>
        <taxon>Chelicerata</taxon>
        <taxon>Arachnida</taxon>
        <taxon>Acari</taxon>
        <taxon>Acariformes</taxon>
        <taxon>Sarcoptiformes</taxon>
        <taxon>Oribatida</taxon>
        <taxon>Brachypylina</taxon>
        <taxon>Oppioidea</taxon>
        <taxon>Oppiidae</taxon>
        <taxon>Oppiella</taxon>
    </lineage>
</organism>
<evidence type="ECO:0000313" key="2">
    <source>
        <dbReference type="Proteomes" id="UP000728032"/>
    </source>
</evidence>
<evidence type="ECO:0000313" key="1">
    <source>
        <dbReference type="EMBL" id="CAD7646274.1"/>
    </source>
</evidence>
<name>A0A7R9QIM9_9ACAR</name>
<reference evidence="1" key="1">
    <citation type="submission" date="2020-11" db="EMBL/GenBank/DDBJ databases">
        <authorList>
            <person name="Tran Van P."/>
        </authorList>
    </citation>
    <scope>NUCLEOTIDE SEQUENCE</scope>
</reference>
<accession>A0A7R9QIM9</accession>
<proteinExistence type="predicted"/>
<dbReference type="OrthoDB" id="10256524at2759"/>
<dbReference type="EMBL" id="CAJPVJ010002316">
    <property type="protein sequence ID" value="CAG2166111.1"/>
    <property type="molecule type" value="Genomic_DNA"/>
</dbReference>
<protein>
    <submittedName>
        <fullName evidence="1">Uncharacterized protein</fullName>
    </submittedName>
</protein>
<keyword evidence="2" id="KW-1185">Reference proteome</keyword>
<dbReference type="AlphaFoldDB" id="A0A7R9QIM9"/>
<sequence>MVVRVKNCEPMDEIMCTLQALQVLPHNTLRIHKMNERFALKAQTETTFAFHLYGSRALELCFGQTFDSLNDTRLKLRVKFHGLQPSLHSFTMFSSQMIARIDIQSNFNVEAVKPGVTLNRFVQPLMYSNNRPIEHKVRPLDSRDVIPPAQQLYEAKGQVLRVGSNSLLYDLSFGPEYISLVWMIFNSDTKQFIGAGVDLPSSVTILD</sequence>
<dbReference type="EMBL" id="OC917141">
    <property type="protein sequence ID" value="CAD7646274.1"/>
    <property type="molecule type" value="Genomic_DNA"/>
</dbReference>